<feature type="transmembrane region" description="Helical" evidence="7">
    <location>
        <begin position="129"/>
        <end position="151"/>
    </location>
</feature>
<keyword evidence="4 7" id="KW-0812">Transmembrane</keyword>
<evidence type="ECO:0000256" key="1">
    <source>
        <dbReference type="ARBA" id="ARBA00004651"/>
    </source>
</evidence>
<comment type="caution">
    <text evidence="9">The sequence shown here is derived from an EMBL/GenBank/DDBJ whole genome shotgun (WGS) entry which is preliminary data.</text>
</comment>
<dbReference type="PANTHER" id="PTHR42709:SF6">
    <property type="entry name" value="UNDECAPRENYL PHOSPHATE TRANSPORTER A"/>
    <property type="match status" value="1"/>
</dbReference>
<evidence type="ECO:0000256" key="5">
    <source>
        <dbReference type="ARBA" id="ARBA00022989"/>
    </source>
</evidence>
<evidence type="ECO:0000313" key="10">
    <source>
        <dbReference type="Proteomes" id="UP001172054"/>
    </source>
</evidence>
<comment type="similarity">
    <text evidence="2">Belongs to the DedA family.</text>
</comment>
<feature type="transmembrane region" description="Helical" evidence="7">
    <location>
        <begin position="29"/>
        <end position="46"/>
    </location>
</feature>
<accession>A0ABT8MRR1</accession>
<reference evidence="9 10" key="1">
    <citation type="submission" date="2023-06" db="EMBL/GenBank/DDBJ databases">
        <title>Novel species in genus Planococcus.</title>
        <authorList>
            <person name="Ning S."/>
        </authorList>
    </citation>
    <scope>NUCLEOTIDE SEQUENCE [LARGE SCALE GENOMIC DNA]</scope>
    <source>
        <strain evidence="9 10">N064</strain>
    </source>
</reference>
<feature type="transmembrane region" description="Helical" evidence="7">
    <location>
        <begin position="167"/>
        <end position="187"/>
    </location>
</feature>
<dbReference type="Proteomes" id="UP001172054">
    <property type="component" value="Unassembled WGS sequence"/>
</dbReference>
<dbReference type="Pfam" id="PF09335">
    <property type="entry name" value="VTT_dom"/>
    <property type="match status" value="1"/>
</dbReference>
<evidence type="ECO:0000256" key="7">
    <source>
        <dbReference type="SAM" id="Phobius"/>
    </source>
</evidence>
<dbReference type="RefSeq" id="WP_300981914.1">
    <property type="nucleotide sequence ID" value="NZ_CP129238.1"/>
</dbReference>
<evidence type="ECO:0000313" key="9">
    <source>
        <dbReference type="EMBL" id="MDN7227602.1"/>
    </source>
</evidence>
<dbReference type="PANTHER" id="PTHR42709">
    <property type="entry name" value="ALKALINE PHOSPHATASE LIKE PROTEIN"/>
    <property type="match status" value="1"/>
</dbReference>
<dbReference type="EMBL" id="JAUJWW010000004">
    <property type="protein sequence ID" value="MDN7227602.1"/>
    <property type="molecule type" value="Genomic_DNA"/>
</dbReference>
<name>A0ABT8MRR1_9BACL</name>
<evidence type="ECO:0000256" key="3">
    <source>
        <dbReference type="ARBA" id="ARBA00022475"/>
    </source>
</evidence>
<proteinExistence type="inferred from homology"/>
<dbReference type="InterPro" id="IPR032816">
    <property type="entry name" value="VTT_dom"/>
</dbReference>
<feature type="domain" description="VTT" evidence="8">
    <location>
        <begin position="31"/>
        <end position="149"/>
    </location>
</feature>
<dbReference type="InterPro" id="IPR051311">
    <property type="entry name" value="DedA_domain"/>
</dbReference>
<keyword evidence="5 7" id="KW-1133">Transmembrane helix</keyword>
<keyword evidence="6 7" id="KW-0472">Membrane</keyword>
<evidence type="ECO:0000256" key="6">
    <source>
        <dbReference type="ARBA" id="ARBA00023136"/>
    </source>
</evidence>
<organism evidence="9 10">
    <name type="scientific">Planococcus liqunii</name>
    <dbReference type="NCBI Taxonomy" id="3058394"/>
    <lineage>
        <taxon>Bacteria</taxon>
        <taxon>Bacillati</taxon>
        <taxon>Bacillota</taxon>
        <taxon>Bacilli</taxon>
        <taxon>Bacillales</taxon>
        <taxon>Caryophanaceae</taxon>
        <taxon>Planococcus</taxon>
    </lineage>
</organism>
<protein>
    <submittedName>
        <fullName evidence="9">VTT domain-containing protein</fullName>
    </submittedName>
</protein>
<comment type="subcellular location">
    <subcellularLocation>
        <location evidence="1">Cell membrane</location>
        <topology evidence="1">Multi-pass membrane protein</topology>
    </subcellularLocation>
</comment>
<evidence type="ECO:0000256" key="4">
    <source>
        <dbReference type="ARBA" id="ARBA00022692"/>
    </source>
</evidence>
<gene>
    <name evidence="9" type="ORF">QWY15_09875</name>
</gene>
<evidence type="ECO:0000259" key="8">
    <source>
        <dbReference type="Pfam" id="PF09335"/>
    </source>
</evidence>
<evidence type="ECO:0000256" key="2">
    <source>
        <dbReference type="ARBA" id="ARBA00010792"/>
    </source>
</evidence>
<feature type="transmembrane region" description="Helical" evidence="7">
    <location>
        <begin position="52"/>
        <end position="72"/>
    </location>
</feature>
<sequence>MLVEQLLAFLESLGLSGLLAAMFLEGSSLPFPGVVLVIAYGGLLNLNFGEAALLSIALAATYSAASLIPYFLGKKMHALLPKGFTKGRQRASDLFRRYGIWSIALSRPFGIGNYISYVAGMSKIGIVQYLLLTFTGIYSWCLAMLCIGAYVNGNYEVFQSLYSDHQLYVYGAVSATGAVGLVLYARFRKANRLIDKSKSEY</sequence>
<keyword evidence="3" id="KW-1003">Cell membrane</keyword>
<keyword evidence="10" id="KW-1185">Reference proteome</keyword>